<organism evidence="1 2">
    <name type="scientific">Pseudanabaena catenata USMAC16</name>
    <dbReference type="NCBI Taxonomy" id="1855837"/>
    <lineage>
        <taxon>Bacteria</taxon>
        <taxon>Bacillati</taxon>
        <taxon>Cyanobacteriota</taxon>
        <taxon>Cyanophyceae</taxon>
        <taxon>Pseudanabaenales</taxon>
        <taxon>Pseudanabaenaceae</taxon>
        <taxon>Pseudanabaena</taxon>
    </lineage>
</organism>
<keyword evidence="2" id="KW-1185">Reference proteome</keyword>
<sequence length="72" mass="8087">MTPEEKGRLEACTREIAEILYRNAEAKDAEQLKTLEGIEIAVREQMLENVSPKVGIFLSKKAVGQKQGKKEN</sequence>
<dbReference type="AlphaFoldDB" id="A0A9X4M990"/>
<gene>
    <name evidence="1" type="ORF">FEV09_11115</name>
</gene>
<name>A0A9X4M990_9CYAN</name>
<proteinExistence type="predicted"/>
<accession>A0A9X4M990</accession>
<dbReference type="RefSeq" id="WP_009627219.1">
    <property type="nucleotide sequence ID" value="NZ_VBTY01000082.1"/>
</dbReference>
<reference evidence="1" key="1">
    <citation type="submission" date="2019-05" db="EMBL/GenBank/DDBJ databases">
        <title>Whole genome sequencing of Pseudanabaena catenata USMAC16.</title>
        <authorList>
            <person name="Khan Z."/>
            <person name="Omar W.M."/>
            <person name="Convey P."/>
            <person name="Merican F."/>
            <person name="Najimudin N."/>
        </authorList>
    </citation>
    <scope>NUCLEOTIDE SEQUENCE</scope>
    <source>
        <strain evidence="1">USMAC16</strain>
    </source>
</reference>
<evidence type="ECO:0000313" key="1">
    <source>
        <dbReference type="EMBL" id="MDG3495108.1"/>
    </source>
</evidence>
<evidence type="ECO:0000313" key="2">
    <source>
        <dbReference type="Proteomes" id="UP001152872"/>
    </source>
</evidence>
<comment type="caution">
    <text evidence="1">The sequence shown here is derived from an EMBL/GenBank/DDBJ whole genome shotgun (WGS) entry which is preliminary data.</text>
</comment>
<protein>
    <submittedName>
        <fullName evidence="1">Uncharacterized protein</fullName>
    </submittedName>
</protein>
<dbReference type="Proteomes" id="UP001152872">
    <property type="component" value="Unassembled WGS sequence"/>
</dbReference>
<dbReference type="EMBL" id="VBTY01000082">
    <property type="protein sequence ID" value="MDG3495108.1"/>
    <property type="molecule type" value="Genomic_DNA"/>
</dbReference>